<feature type="chain" id="PRO_5031416892" evidence="2">
    <location>
        <begin position="30"/>
        <end position="134"/>
    </location>
</feature>
<reference evidence="3 4" key="1">
    <citation type="submission" date="2020-08" db="EMBL/GenBank/DDBJ databases">
        <title>Sequencing the genomes of 1000 actinobacteria strains.</title>
        <authorList>
            <person name="Klenk H.-P."/>
        </authorList>
    </citation>
    <scope>NUCLEOTIDE SEQUENCE [LARGE SCALE GENOMIC DNA]</scope>
    <source>
        <strain evidence="3 4">DSM 102122</strain>
    </source>
</reference>
<accession>A0A7W9GMF9</accession>
<proteinExistence type="predicted"/>
<evidence type="ECO:0000313" key="3">
    <source>
        <dbReference type="EMBL" id="MBB5786572.1"/>
    </source>
</evidence>
<keyword evidence="2" id="KW-0732">Signal</keyword>
<evidence type="ECO:0000313" key="4">
    <source>
        <dbReference type="Proteomes" id="UP000542813"/>
    </source>
</evidence>
<protein>
    <submittedName>
        <fullName evidence="3">Uncharacterized protein</fullName>
    </submittedName>
</protein>
<dbReference type="AlphaFoldDB" id="A0A7W9GMF9"/>
<evidence type="ECO:0000256" key="2">
    <source>
        <dbReference type="SAM" id="SignalP"/>
    </source>
</evidence>
<gene>
    <name evidence="3" type="ORF">HD601_001147</name>
</gene>
<organism evidence="3 4">
    <name type="scientific">Jiangella mangrovi</name>
    <dbReference type="NCBI Taxonomy" id="1524084"/>
    <lineage>
        <taxon>Bacteria</taxon>
        <taxon>Bacillati</taxon>
        <taxon>Actinomycetota</taxon>
        <taxon>Actinomycetes</taxon>
        <taxon>Jiangellales</taxon>
        <taxon>Jiangellaceae</taxon>
        <taxon>Jiangella</taxon>
    </lineage>
</organism>
<dbReference type="RefSeq" id="WP_184820100.1">
    <property type="nucleotide sequence ID" value="NZ_JACHMM010000001.1"/>
</dbReference>
<feature type="region of interest" description="Disordered" evidence="1">
    <location>
        <begin position="36"/>
        <end position="78"/>
    </location>
</feature>
<sequence>MADSTAKQRRTTVLAVAAALVLVAVAVMAAVWLTSRSGDDDDGADGGAVAVPSDPPAPTTGTLAPGGQDDLLPEPMGGQEAIDALGERLEHVAELNGMTPADLRDALLTTASLKVAPSGRLLYDDEMTPPPTPR</sequence>
<dbReference type="EMBL" id="JACHMM010000001">
    <property type="protein sequence ID" value="MBB5786572.1"/>
    <property type="molecule type" value="Genomic_DNA"/>
</dbReference>
<keyword evidence="4" id="KW-1185">Reference proteome</keyword>
<comment type="caution">
    <text evidence="3">The sequence shown here is derived from an EMBL/GenBank/DDBJ whole genome shotgun (WGS) entry which is preliminary data.</text>
</comment>
<evidence type="ECO:0000256" key="1">
    <source>
        <dbReference type="SAM" id="MobiDB-lite"/>
    </source>
</evidence>
<name>A0A7W9GMF9_9ACTN</name>
<dbReference type="Proteomes" id="UP000542813">
    <property type="component" value="Unassembled WGS sequence"/>
</dbReference>
<feature type="signal peptide" evidence="2">
    <location>
        <begin position="1"/>
        <end position="29"/>
    </location>
</feature>